<dbReference type="EMBL" id="VLNT01000005">
    <property type="protein sequence ID" value="TSD63605.1"/>
    <property type="molecule type" value="Genomic_DNA"/>
</dbReference>
<dbReference type="RefSeq" id="WP_143912977.1">
    <property type="nucleotide sequence ID" value="NZ_VLNT01000005.1"/>
</dbReference>
<dbReference type="AlphaFoldDB" id="A0A554SB85"/>
<gene>
    <name evidence="1" type="ORF">FNM00_08300</name>
</gene>
<dbReference type="Proteomes" id="UP000316988">
    <property type="component" value="Unassembled WGS sequence"/>
</dbReference>
<dbReference type="Gene3D" id="1.25.40.380">
    <property type="entry name" value="Protein of unknown function DUF1810"/>
    <property type="match status" value="1"/>
</dbReference>
<evidence type="ECO:0000313" key="1">
    <source>
        <dbReference type="EMBL" id="TSD63605.1"/>
    </source>
</evidence>
<dbReference type="InterPro" id="IPR014937">
    <property type="entry name" value="DUF1810"/>
</dbReference>
<proteinExistence type="predicted"/>
<keyword evidence="2" id="KW-1185">Reference proteome</keyword>
<sequence length="138" mass="15362">MDDLHRFVEAQDDGGTYERAVAELRAGRKRTHWMWFVFPQLLGLGSSPMAQRYGIASLDEAREYLAHRVLGPRLLEASGVAAAFEGDPVALLGQIDALKLRSSMTLFELADPAEPVFVTVLDRLYDGERDDRSLALLT</sequence>
<dbReference type="PIRSF" id="PIRSF008546">
    <property type="entry name" value="UCP008546"/>
    <property type="match status" value="1"/>
</dbReference>
<evidence type="ECO:0000313" key="2">
    <source>
        <dbReference type="Proteomes" id="UP000316988"/>
    </source>
</evidence>
<dbReference type="InterPro" id="IPR036287">
    <property type="entry name" value="Rv1873-like_sf"/>
</dbReference>
<name>A0A554SB85_9ACTN</name>
<dbReference type="OrthoDB" id="9801870at2"/>
<reference evidence="1 2" key="1">
    <citation type="submission" date="2019-07" db="EMBL/GenBank/DDBJ databases">
        <authorList>
            <person name="Zhao L.H."/>
        </authorList>
    </citation>
    <scope>NUCLEOTIDE SEQUENCE [LARGE SCALE GENOMIC DNA]</scope>
    <source>
        <strain evidence="1 2">Co35</strain>
    </source>
</reference>
<organism evidence="1 2">
    <name type="scientific">Aeromicrobium piscarium</name>
    <dbReference type="NCBI Taxonomy" id="2590901"/>
    <lineage>
        <taxon>Bacteria</taxon>
        <taxon>Bacillati</taxon>
        <taxon>Actinomycetota</taxon>
        <taxon>Actinomycetes</taxon>
        <taxon>Propionibacteriales</taxon>
        <taxon>Nocardioidaceae</taxon>
        <taxon>Aeromicrobium</taxon>
    </lineage>
</organism>
<comment type="caution">
    <text evidence="1">The sequence shown here is derived from an EMBL/GenBank/DDBJ whole genome shotgun (WGS) entry which is preliminary data.</text>
</comment>
<dbReference type="SUPFAM" id="SSF140736">
    <property type="entry name" value="Rv1873-like"/>
    <property type="match status" value="1"/>
</dbReference>
<accession>A0A554SB85</accession>
<protein>
    <submittedName>
        <fullName evidence="1">DUF1810 domain-containing protein</fullName>
    </submittedName>
</protein>
<dbReference type="Pfam" id="PF08837">
    <property type="entry name" value="DUF1810"/>
    <property type="match status" value="1"/>
</dbReference>